<comment type="subcellular location">
    <subcellularLocation>
        <location evidence="1">Cell membrane</location>
        <topology evidence="1">Multi-pass membrane protein</topology>
    </subcellularLocation>
</comment>
<dbReference type="InterPro" id="IPR005074">
    <property type="entry name" value="Peptidase_C39"/>
</dbReference>
<feature type="transmembrane region" description="Helical" evidence="11">
    <location>
        <begin position="174"/>
        <end position="192"/>
    </location>
</feature>
<feature type="domain" description="ABC transporter" evidence="12">
    <location>
        <begin position="487"/>
        <end position="706"/>
    </location>
</feature>
<keyword evidence="4 11" id="KW-0812">Transmembrane</keyword>
<dbReference type="Gene3D" id="3.40.50.300">
    <property type="entry name" value="P-loop containing nucleotide triphosphate hydrolases"/>
    <property type="match status" value="1"/>
</dbReference>
<comment type="caution">
    <text evidence="15">The sequence shown here is derived from an EMBL/GenBank/DDBJ whole genome shotgun (WGS) entry which is preliminary data.</text>
</comment>
<dbReference type="InterPro" id="IPR027417">
    <property type="entry name" value="P-loop_NTPase"/>
</dbReference>
<accession>A0ABM8WAA0</accession>
<evidence type="ECO:0000259" key="13">
    <source>
        <dbReference type="PROSITE" id="PS50929"/>
    </source>
</evidence>
<dbReference type="GO" id="GO:0016787">
    <property type="term" value="F:hydrolase activity"/>
    <property type="evidence" value="ECO:0007669"/>
    <property type="project" value="UniProtKB-KW"/>
</dbReference>
<gene>
    <name evidence="15" type="primary">lagD</name>
    <name evidence="15" type="ORF">LMG32289_00504</name>
</gene>
<dbReference type="InterPro" id="IPR003593">
    <property type="entry name" value="AAA+_ATPase"/>
</dbReference>
<evidence type="ECO:0000256" key="11">
    <source>
        <dbReference type="SAM" id="Phobius"/>
    </source>
</evidence>
<evidence type="ECO:0000256" key="3">
    <source>
        <dbReference type="ARBA" id="ARBA00022519"/>
    </source>
</evidence>
<feature type="transmembrane region" description="Helical" evidence="11">
    <location>
        <begin position="285"/>
        <end position="305"/>
    </location>
</feature>
<dbReference type="CDD" id="cd03228">
    <property type="entry name" value="ABCC_MRP_Like"/>
    <property type="match status" value="1"/>
</dbReference>
<dbReference type="InterPro" id="IPR017871">
    <property type="entry name" value="ABC_transporter-like_CS"/>
</dbReference>
<evidence type="ECO:0000259" key="14">
    <source>
        <dbReference type="PROSITE" id="PS50990"/>
    </source>
</evidence>
<evidence type="ECO:0000259" key="12">
    <source>
        <dbReference type="PROSITE" id="PS50893"/>
    </source>
</evidence>
<dbReference type="Gene3D" id="3.90.70.10">
    <property type="entry name" value="Cysteine proteinases"/>
    <property type="match status" value="1"/>
</dbReference>
<evidence type="ECO:0000256" key="2">
    <source>
        <dbReference type="ARBA" id="ARBA00022475"/>
    </source>
</evidence>
<keyword evidence="16" id="KW-1185">Reference proteome</keyword>
<dbReference type="PANTHER" id="PTHR24221">
    <property type="entry name" value="ATP-BINDING CASSETTE SUB-FAMILY B"/>
    <property type="match status" value="1"/>
</dbReference>
<dbReference type="InterPro" id="IPR011527">
    <property type="entry name" value="ABC1_TM_dom"/>
</dbReference>
<dbReference type="Proteomes" id="UP000706525">
    <property type="component" value="Unassembled WGS sequence"/>
</dbReference>
<name>A0ABM8WAA0_9BURK</name>
<evidence type="ECO:0000256" key="8">
    <source>
        <dbReference type="ARBA" id="ARBA00022989"/>
    </source>
</evidence>
<evidence type="ECO:0000256" key="4">
    <source>
        <dbReference type="ARBA" id="ARBA00022692"/>
    </source>
</evidence>
<evidence type="ECO:0000256" key="1">
    <source>
        <dbReference type="ARBA" id="ARBA00004651"/>
    </source>
</evidence>
<reference evidence="15 16" key="1">
    <citation type="submission" date="2021-08" db="EMBL/GenBank/DDBJ databases">
        <authorList>
            <person name="Peeters C."/>
        </authorList>
    </citation>
    <scope>NUCLEOTIDE SEQUENCE [LARGE SCALE GENOMIC DNA]</scope>
    <source>
        <strain evidence="15 16">LMG 32289</strain>
    </source>
</reference>
<keyword evidence="2" id="KW-1003">Cell membrane</keyword>
<keyword evidence="7" id="KW-0653">Protein transport</keyword>
<feature type="transmembrane region" description="Helical" evidence="11">
    <location>
        <begin position="424"/>
        <end position="445"/>
    </location>
</feature>
<keyword evidence="10" id="KW-0080">Bacteriocin transport</keyword>
<dbReference type="Pfam" id="PF00005">
    <property type="entry name" value="ABC_tran"/>
    <property type="match status" value="1"/>
</dbReference>
<dbReference type="PROSITE" id="PS50893">
    <property type="entry name" value="ABC_TRANSPORTER_2"/>
    <property type="match status" value="1"/>
</dbReference>
<feature type="transmembrane region" description="Helical" evidence="11">
    <location>
        <begin position="397"/>
        <end position="418"/>
    </location>
</feature>
<dbReference type="SUPFAM" id="SSF52540">
    <property type="entry name" value="P-loop containing nucleoside triphosphate hydrolases"/>
    <property type="match status" value="1"/>
</dbReference>
<feature type="transmembrane region" description="Helical" evidence="11">
    <location>
        <begin position="212"/>
        <end position="230"/>
    </location>
</feature>
<dbReference type="PROSITE" id="PS50929">
    <property type="entry name" value="ABC_TM1F"/>
    <property type="match status" value="1"/>
</dbReference>
<dbReference type="SUPFAM" id="SSF90123">
    <property type="entry name" value="ABC transporter transmembrane region"/>
    <property type="match status" value="1"/>
</dbReference>
<dbReference type="Pfam" id="PF00664">
    <property type="entry name" value="ABC_membrane"/>
    <property type="match status" value="1"/>
</dbReference>
<keyword evidence="5" id="KW-0547">Nucleotide-binding</keyword>
<proteinExistence type="predicted"/>
<dbReference type="SMART" id="SM00382">
    <property type="entry name" value="AAA"/>
    <property type="match status" value="1"/>
</dbReference>
<evidence type="ECO:0000256" key="6">
    <source>
        <dbReference type="ARBA" id="ARBA00022840"/>
    </source>
</evidence>
<keyword evidence="8 11" id="KW-1133">Transmembrane helix</keyword>
<dbReference type="RefSeq" id="WP_223981416.1">
    <property type="nucleotide sequence ID" value="NZ_CAJZAG010000001.1"/>
</dbReference>
<feature type="domain" description="ABC transmembrane type-1" evidence="13">
    <location>
        <begin position="174"/>
        <end position="453"/>
    </location>
</feature>
<evidence type="ECO:0000313" key="16">
    <source>
        <dbReference type="Proteomes" id="UP000706525"/>
    </source>
</evidence>
<evidence type="ECO:0000256" key="5">
    <source>
        <dbReference type="ARBA" id="ARBA00022741"/>
    </source>
</evidence>
<evidence type="ECO:0000256" key="9">
    <source>
        <dbReference type="ARBA" id="ARBA00023136"/>
    </source>
</evidence>
<dbReference type="InterPro" id="IPR003439">
    <property type="entry name" value="ABC_transporter-like_ATP-bd"/>
</dbReference>
<sequence>MSSFASLRAMFGAVQGLHPIEPVYQGETSECGLACMVMLLRSLGREASLADLRARHGAPLVGMSLADLAEALAAHGVQADAVCFPRDALRELPLPAIIHVGGNHFVLAMRGGGPRVQVFDPAVGMHVMHASELASVASGYALVLDEAVRPWPRAADGHRRAPIDMLGLAGGARLVALMLGAGLLAFLTPLFVGLTVDWMLERDNFELYERVAVAYALALIGACALDRLTARAMLRRCAGMGTHAMTYGFGQLLGNRLRYFSRRKPGDIVERLVAYGEAARDRTQLANTMLCVAVIAAVTVGIMAWLQPALALVSMFGMIVTGLLTQRYVMQAQVIRMEEEVAGADQRQFLHESVSGITALKSANILRGRGIAFTQLAQRVTSAWRAGGDLELRQRTAYTLIGGVELMITLGIAGRAIMAGDLTFGGFYAFAFLRQMAIGAVGQIYGAWLSARSNRVAEARARDILEHDKDAGAARAGDAGEPAPETIGVQGLCMRHDGGGAILSDVALEIRRDEKVAVIGPSGAGKTTLLMLLSGLDRPDAGVVRIDGAEAPDWEALRAYCYFQTAFDTLFSGSVADNITMFAAKPEFGTCARIADELGLAARLASLPAGLGTLISEATASLSAGERQRLLVARALYARLPVRIFDEPTANLDAMSAGQVMRAITACEGAAIVVTHDRSLLPLFDTVYELRQGALHCVHRFAHQRAR</sequence>
<feature type="transmembrane region" description="Helical" evidence="11">
    <location>
        <begin position="311"/>
        <end position="329"/>
    </location>
</feature>
<evidence type="ECO:0000313" key="15">
    <source>
        <dbReference type="EMBL" id="CAG9164164.1"/>
    </source>
</evidence>
<dbReference type="PROSITE" id="PS00211">
    <property type="entry name" value="ABC_TRANSPORTER_1"/>
    <property type="match status" value="1"/>
</dbReference>
<protein>
    <submittedName>
        <fullName evidence="15">Lactococcin-G-processing and transport ATP-binding protein LagD</fullName>
        <ecNumber evidence="15">3.4.22.-</ecNumber>
    </submittedName>
</protein>
<dbReference type="Gene3D" id="1.20.1560.10">
    <property type="entry name" value="ABC transporter type 1, transmembrane domain"/>
    <property type="match status" value="1"/>
</dbReference>
<evidence type="ECO:0000256" key="10">
    <source>
        <dbReference type="ARBA" id="ARBA00043264"/>
    </source>
</evidence>
<dbReference type="EMBL" id="CAJZAG010000001">
    <property type="protein sequence ID" value="CAG9164164.1"/>
    <property type="molecule type" value="Genomic_DNA"/>
</dbReference>
<keyword evidence="9 11" id="KW-0472">Membrane</keyword>
<dbReference type="InterPro" id="IPR039421">
    <property type="entry name" value="Type_1_exporter"/>
</dbReference>
<dbReference type="PROSITE" id="PS50990">
    <property type="entry name" value="PEPTIDASE_C39"/>
    <property type="match status" value="1"/>
</dbReference>
<dbReference type="EC" id="3.4.22.-" evidence="15"/>
<keyword evidence="3" id="KW-0997">Cell inner membrane</keyword>
<dbReference type="InterPro" id="IPR036640">
    <property type="entry name" value="ABC1_TM_sf"/>
</dbReference>
<dbReference type="PANTHER" id="PTHR24221:SF654">
    <property type="entry name" value="ATP-BINDING CASSETTE SUB-FAMILY B MEMBER 6"/>
    <property type="match status" value="1"/>
</dbReference>
<keyword evidence="7" id="KW-0813">Transport</keyword>
<dbReference type="GO" id="GO:0005524">
    <property type="term" value="F:ATP binding"/>
    <property type="evidence" value="ECO:0007669"/>
    <property type="project" value="UniProtKB-KW"/>
</dbReference>
<organism evidence="15 16">
    <name type="scientific">Cupriavidus pampae</name>
    <dbReference type="NCBI Taxonomy" id="659251"/>
    <lineage>
        <taxon>Bacteria</taxon>
        <taxon>Pseudomonadati</taxon>
        <taxon>Pseudomonadota</taxon>
        <taxon>Betaproteobacteria</taxon>
        <taxon>Burkholderiales</taxon>
        <taxon>Burkholderiaceae</taxon>
        <taxon>Cupriavidus</taxon>
    </lineage>
</organism>
<keyword evidence="15" id="KW-0378">Hydrolase</keyword>
<dbReference type="Pfam" id="PF03412">
    <property type="entry name" value="Peptidase_C39"/>
    <property type="match status" value="1"/>
</dbReference>
<keyword evidence="6 15" id="KW-0067">ATP-binding</keyword>
<evidence type="ECO:0000256" key="7">
    <source>
        <dbReference type="ARBA" id="ARBA00022927"/>
    </source>
</evidence>
<feature type="domain" description="Peptidase C39" evidence="14">
    <location>
        <begin position="25"/>
        <end position="144"/>
    </location>
</feature>